<sequence>MAIANLDSEEATRLSEEPSFKYQRGVRQSRITSYRARKKQADLQHAATNTAKITEFFASKATVNTNSESSLPRIHNQLQCTIDDLKALLRSKRVPIGQNLHRHNMVLLFLRLQLRKSQSQRSLSLFLADACSGSEKMARRICTWTDSWISSRYIRVGMRGTFLKSQAG</sequence>
<reference evidence="1 2" key="1">
    <citation type="journal article" date="2018" name="Nat. Ecol. Evol.">
        <title>Pezizomycetes genomes reveal the molecular basis of ectomycorrhizal truffle lifestyle.</title>
        <authorList>
            <person name="Murat C."/>
            <person name="Payen T."/>
            <person name="Noel B."/>
            <person name="Kuo A."/>
            <person name="Morin E."/>
            <person name="Chen J."/>
            <person name="Kohler A."/>
            <person name="Krizsan K."/>
            <person name="Balestrini R."/>
            <person name="Da Silva C."/>
            <person name="Montanini B."/>
            <person name="Hainaut M."/>
            <person name="Levati E."/>
            <person name="Barry K.W."/>
            <person name="Belfiori B."/>
            <person name="Cichocki N."/>
            <person name="Clum A."/>
            <person name="Dockter R.B."/>
            <person name="Fauchery L."/>
            <person name="Guy J."/>
            <person name="Iotti M."/>
            <person name="Le Tacon F."/>
            <person name="Lindquist E.A."/>
            <person name="Lipzen A."/>
            <person name="Malagnac F."/>
            <person name="Mello A."/>
            <person name="Molinier V."/>
            <person name="Miyauchi S."/>
            <person name="Poulain J."/>
            <person name="Riccioni C."/>
            <person name="Rubini A."/>
            <person name="Sitrit Y."/>
            <person name="Splivallo R."/>
            <person name="Traeger S."/>
            <person name="Wang M."/>
            <person name="Zifcakova L."/>
            <person name="Wipf D."/>
            <person name="Zambonelli A."/>
            <person name="Paolocci F."/>
            <person name="Nowrousian M."/>
            <person name="Ottonello S."/>
            <person name="Baldrian P."/>
            <person name="Spatafora J.W."/>
            <person name="Henrissat B."/>
            <person name="Nagy L.G."/>
            <person name="Aury J.M."/>
            <person name="Wincker P."/>
            <person name="Grigoriev I.V."/>
            <person name="Bonfante P."/>
            <person name="Martin F.M."/>
        </authorList>
    </citation>
    <scope>NUCLEOTIDE SEQUENCE [LARGE SCALE GENOMIC DNA]</scope>
    <source>
        <strain evidence="1 2">ATCC MYA-4762</strain>
    </source>
</reference>
<accession>A0A3N4LEJ0</accession>
<dbReference type="AlphaFoldDB" id="A0A3N4LEJ0"/>
<gene>
    <name evidence="1" type="ORF">L211DRAFT_452980</name>
</gene>
<organism evidence="1 2">
    <name type="scientific">Terfezia boudieri ATCC MYA-4762</name>
    <dbReference type="NCBI Taxonomy" id="1051890"/>
    <lineage>
        <taxon>Eukaryota</taxon>
        <taxon>Fungi</taxon>
        <taxon>Dikarya</taxon>
        <taxon>Ascomycota</taxon>
        <taxon>Pezizomycotina</taxon>
        <taxon>Pezizomycetes</taxon>
        <taxon>Pezizales</taxon>
        <taxon>Pezizaceae</taxon>
        <taxon>Terfezia</taxon>
    </lineage>
</organism>
<dbReference type="InParanoid" id="A0A3N4LEJ0"/>
<evidence type="ECO:0000313" key="1">
    <source>
        <dbReference type="EMBL" id="RPB21126.1"/>
    </source>
</evidence>
<keyword evidence="2" id="KW-1185">Reference proteome</keyword>
<name>A0A3N4LEJ0_9PEZI</name>
<dbReference type="Proteomes" id="UP000267821">
    <property type="component" value="Unassembled WGS sequence"/>
</dbReference>
<dbReference type="EMBL" id="ML121563">
    <property type="protein sequence ID" value="RPB21126.1"/>
    <property type="molecule type" value="Genomic_DNA"/>
</dbReference>
<protein>
    <submittedName>
        <fullName evidence="1">Uncharacterized protein</fullName>
    </submittedName>
</protein>
<evidence type="ECO:0000313" key="2">
    <source>
        <dbReference type="Proteomes" id="UP000267821"/>
    </source>
</evidence>
<dbReference type="OrthoDB" id="10449874at2759"/>
<proteinExistence type="predicted"/>